<protein>
    <submittedName>
        <fullName evidence="1">Uncharacterized protein</fullName>
    </submittedName>
</protein>
<evidence type="ECO:0000313" key="2">
    <source>
        <dbReference type="Proteomes" id="UP000790709"/>
    </source>
</evidence>
<gene>
    <name evidence="1" type="ORF">BV22DRAFT_771256</name>
</gene>
<evidence type="ECO:0000313" key="1">
    <source>
        <dbReference type="EMBL" id="KAH7920868.1"/>
    </source>
</evidence>
<sequence>MSSPSHNGTNNDPQEPSVTSPPAIDPCNLEEGEISEGEDSTTSSPKALREEVKLKSPIAAVLSRTTSSSAFSNSCSRNSTPDTPRSPDTESMSPDELDRAKSVVLDLLGWGVSPEYLVESGVSTGALYRIFTDLRLRLPANLALPIPPSVPPSSTQ</sequence>
<dbReference type="EMBL" id="MU266555">
    <property type="protein sequence ID" value="KAH7920868.1"/>
    <property type="molecule type" value="Genomic_DNA"/>
</dbReference>
<accession>A0ACB8B6M9</accession>
<keyword evidence="2" id="KW-1185">Reference proteome</keyword>
<dbReference type="Proteomes" id="UP000790709">
    <property type="component" value="Unassembled WGS sequence"/>
</dbReference>
<reference evidence="1" key="1">
    <citation type="journal article" date="2021" name="New Phytol.">
        <title>Evolutionary innovations through gain and loss of genes in the ectomycorrhizal Boletales.</title>
        <authorList>
            <person name="Wu G."/>
            <person name="Miyauchi S."/>
            <person name="Morin E."/>
            <person name="Kuo A."/>
            <person name="Drula E."/>
            <person name="Varga T."/>
            <person name="Kohler A."/>
            <person name="Feng B."/>
            <person name="Cao Y."/>
            <person name="Lipzen A."/>
            <person name="Daum C."/>
            <person name="Hundley H."/>
            <person name="Pangilinan J."/>
            <person name="Johnson J."/>
            <person name="Barry K."/>
            <person name="LaButti K."/>
            <person name="Ng V."/>
            <person name="Ahrendt S."/>
            <person name="Min B."/>
            <person name="Choi I.G."/>
            <person name="Park H."/>
            <person name="Plett J.M."/>
            <person name="Magnuson J."/>
            <person name="Spatafora J.W."/>
            <person name="Nagy L.G."/>
            <person name="Henrissat B."/>
            <person name="Grigoriev I.V."/>
            <person name="Yang Z.L."/>
            <person name="Xu J."/>
            <person name="Martin F.M."/>
        </authorList>
    </citation>
    <scope>NUCLEOTIDE SEQUENCE</scope>
    <source>
        <strain evidence="1">KUC20120723A-06</strain>
    </source>
</reference>
<comment type="caution">
    <text evidence="1">The sequence shown here is derived from an EMBL/GenBank/DDBJ whole genome shotgun (WGS) entry which is preliminary data.</text>
</comment>
<proteinExistence type="predicted"/>
<organism evidence="1 2">
    <name type="scientific">Leucogyrophana mollusca</name>
    <dbReference type="NCBI Taxonomy" id="85980"/>
    <lineage>
        <taxon>Eukaryota</taxon>
        <taxon>Fungi</taxon>
        <taxon>Dikarya</taxon>
        <taxon>Basidiomycota</taxon>
        <taxon>Agaricomycotina</taxon>
        <taxon>Agaricomycetes</taxon>
        <taxon>Agaricomycetidae</taxon>
        <taxon>Boletales</taxon>
        <taxon>Boletales incertae sedis</taxon>
        <taxon>Leucogyrophana</taxon>
    </lineage>
</organism>
<name>A0ACB8B6M9_9AGAM</name>